<dbReference type="Proteomes" id="UP000187209">
    <property type="component" value="Unassembled WGS sequence"/>
</dbReference>
<proteinExistence type="predicted"/>
<sequence>MLQTIEKFEEDYKNDPRILVMQSEVNWYNKRVEDFLKIKNTDEELLNNYKNTIKQCKLTNILLESSLKDHKTQMVKGQNISNRITKDNEIKGRDNRNSGIPLKLEFYMTDKEKEQYEYLKSSSGKIKKTLDEVRNEIQKYKTQEFFTRNRSSRFRIFLMSVINRFII</sequence>
<evidence type="ECO:0000313" key="2">
    <source>
        <dbReference type="Proteomes" id="UP000187209"/>
    </source>
</evidence>
<protein>
    <submittedName>
        <fullName evidence="1">Uncharacterized protein</fullName>
    </submittedName>
</protein>
<reference evidence="1 2" key="1">
    <citation type="submission" date="2016-11" db="EMBL/GenBank/DDBJ databases">
        <title>The macronuclear genome of Stentor coeruleus: a giant cell with tiny introns.</title>
        <authorList>
            <person name="Slabodnick M."/>
            <person name="Ruby J.G."/>
            <person name="Reiff S.B."/>
            <person name="Swart E.C."/>
            <person name="Gosai S."/>
            <person name="Prabakaran S."/>
            <person name="Witkowska E."/>
            <person name="Larue G.E."/>
            <person name="Fisher S."/>
            <person name="Freeman R.M."/>
            <person name="Gunawardena J."/>
            <person name="Chu W."/>
            <person name="Stover N.A."/>
            <person name="Gregory B.D."/>
            <person name="Nowacki M."/>
            <person name="Derisi J."/>
            <person name="Roy S.W."/>
            <person name="Marshall W.F."/>
            <person name="Sood P."/>
        </authorList>
    </citation>
    <scope>NUCLEOTIDE SEQUENCE [LARGE SCALE GENOMIC DNA]</scope>
    <source>
        <strain evidence="1">WM001</strain>
    </source>
</reference>
<organism evidence="1 2">
    <name type="scientific">Stentor coeruleus</name>
    <dbReference type="NCBI Taxonomy" id="5963"/>
    <lineage>
        <taxon>Eukaryota</taxon>
        <taxon>Sar</taxon>
        <taxon>Alveolata</taxon>
        <taxon>Ciliophora</taxon>
        <taxon>Postciliodesmatophora</taxon>
        <taxon>Heterotrichea</taxon>
        <taxon>Heterotrichida</taxon>
        <taxon>Stentoridae</taxon>
        <taxon>Stentor</taxon>
    </lineage>
</organism>
<accession>A0A1R2BXY6</accession>
<evidence type="ECO:0000313" key="1">
    <source>
        <dbReference type="EMBL" id="OMJ81673.1"/>
    </source>
</evidence>
<keyword evidence="2" id="KW-1185">Reference proteome</keyword>
<dbReference type="EMBL" id="MPUH01000371">
    <property type="protein sequence ID" value="OMJ81673.1"/>
    <property type="molecule type" value="Genomic_DNA"/>
</dbReference>
<gene>
    <name evidence="1" type="ORF">SteCoe_17832</name>
</gene>
<name>A0A1R2BXY6_9CILI</name>
<comment type="caution">
    <text evidence="1">The sequence shown here is derived from an EMBL/GenBank/DDBJ whole genome shotgun (WGS) entry which is preliminary data.</text>
</comment>
<dbReference type="AlphaFoldDB" id="A0A1R2BXY6"/>